<reference evidence="2 3" key="2">
    <citation type="submission" date="2019-01" db="EMBL/GenBank/DDBJ databases">
        <title>Tautonia sociabilis, a novel thermotolerant planctomycete of Isosphaeraceae family, isolated from a 4000 m deep subterranean habitat.</title>
        <authorList>
            <person name="Kovaleva O.L."/>
            <person name="Elcheninov A.G."/>
            <person name="Van Heerden E."/>
            <person name="Toshchakov S.V."/>
            <person name="Novikov A."/>
            <person name="Bonch-Osmolovskaya E.A."/>
            <person name="Kublanov I.V."/>
        </authorList>
    </citation>
    <scope>NUCLEOTIDE SEQUENCE [LARGE SCALE GENOMIC DNA]</scope>
    <source>
        <strain evidence="2 3">GM2012</strain>
    </source>
</reference>
<organism evidence="2 3">
    <name type="scientific">Tautonia sociabilis</name>
    <dbReference type="NCBI Taxonomy" id="2080755"/>
    <lineage>
        <taxon>Bacteria</taxon>
        <taxon>Pseudomonadati</taxon>
        <taxon>Planctomycetota</taxon>
        <taxon>Planctomycetia</taxon>
        <taxon>Isosphaerales</taxon>
        <taxon>Isosphaeraceae</taxon>
        <taxon>Tautonia</taxon>
    </lineage>
</organism>
<gene>
    <name evidence="2" type="ORF">TsocGM_08230</name>
</gene>
<dbReference type="CDD" id="cd16841">
    <property type="entry name" value="RraA_family"/>
    <property type="match status" value="1"/>
</dbReference>
<keyword evidence="3" id="KW-1185">Reference proteome</keyword>
<reference evidence="2 3" key="1">
    <citation type="submission" date="2018-12" db="EMBL/GenBank/DDBJ databases">
        <authorList>
            <person name="Toschakov S.V."/>
        </authorList>
    </citation>
    <scope>NUCLEOTIDE SEQUENCE [LARGE SCALE GENOMIC DNA]</scope>
    <source>
        <strain evidence="2 3">GM2012</strain>
    </source>
</reference>
<sequence>MSTTREAVAQESPSGIAASKADLLAMTSQWTGDRSPDGRPMVPDNLLRRMEKVSIEEAWDVLRRHGYEHQFEGGWQTIHPDRPVVGRALTAAYLPARPDLVEQVNRTGQAEGRIGPSNSWPIDQLQPGDVYIADGCGKVADGTLIGDNLGNAIYARSGNGVVFNAGARDLDGLSQIEGFNAFVRGWDPSFLKGMVLTSINRPIRIGAVTVLPGDVVLAKREGVIIIPPHLAEEVVVTSEVIALKDEFGHIRLRDGVYTPGQIDIPWTEEIKADFYKWLDQRPEKPPIPRAVIEPLL</sequence>
<dbReference type="Pfam" id="PF03737">
    <property type="entry name" value="RraA-like"/>
    <property type="match status" value="1"/>
</dbReference>
<keyword evidence="1" id="KW-0460">Magnesium</keyword>
<keyword evidence="1" id="KW-0479">Metal-binding</keyword>
<feature type="binding site" evidence="1">
    <location>
        <position position="169"/>
    </location>
    <ligand>
        <name>Mg(2+)</name>
        <dbReference type="ChEBI" id="CHEBI:18420"/>
    </ligand>
</feature>
<dbReference type="SUPFAM" id="SSF89562">
    <property type="entry name" value="RraA-like"/>
    <property type="match status" value="1"/>
</dbReference>
<evidence type="ECO:0000313" key="2">
    <source>
        <dbReference type="EMBL" id="RUL88328.1"/>
    </source>
</evidence>
<evidence type="ECO:0000256" key="1">
    <source>
        <dbReference type="PIRSR" id="PIRSR605493-1"/>
    </source>
</evidence>
<feature type="binding site" evidence="1">
    <location>
        <position position="168"/>
    </location>
    <ligand>
        <name>substrate</name>
    </ligand>
</feature>
<comment type="caution">
    <text evidence="2">The sequence shown here is derived from an EMBL/GenBank/DDBJ whole genome shotgun (WGS) entry which is preliminary data.</text>
</comment>
<accession>A0A432MMN8</accession>
<dbReference type="AlphaFoldDB" id="A0A432MMN8"/>
<dbReference type="OrthoDB" id="9784786at2"/>
<dbReference type="EMBL" id="RYZH01000012">
    <property type="protein sequence ID" value="RUL88328.1"/>
    <property type="molecule type" value="Genomic_DNA"/>
</dbReference>
<dbReference type="Proteomes" id="UP000280296">
    <property type="component" value="Unassembled WGS sequence"/>
</dbReference>
<dbReference type="InterPro" id="IPR036704">
    <property type="entry name" value="RraA/RraA-like_sf"/>
</dbReference>
<feature type="binding site" evidence="1">
    <location>
        <begin position="146"/>
        <end position="149"/>
    </location>
    <ligand>
        <name>substrate</name>
    </ligand>
</feature>
<proteinExistence type="predicted"/>
<dbReference type="InterPro" id="IPR005493">
    <property type="entry name" value="RraA/RraA-like"/>
</dbReference>
<dbReference type="Gene3D" id="3.50.30.40">
    <property type="entry name" value="Ribonuclease E inhibitor RraA/RraA-like"/>
    <property type="match status" value="1"/>
</dbReference>
<evidence type="ECO:0000313" key="3">
    <source>
        <dbReference type="Proteomes" id="UP000280296"/>
    </source>
</evidence>
<comment type="cofactor">
    <cofactor evidence="1">
        <name>Mg(2+)</name>
        <dbReference type="ChEBI" id="CHEBI:18420"/>
    </cofactor>
</comment>
<dbReference type="GO" id="GO:0046872">
    <property type="term" value="F:metal ion binding"/>
    <property type="evidence" value="ECO:0007669"/>
    <property type="project" value="UniProtKB-KW"/>
</dbReference>
<name>A0A432MMN8_9BACT</name>
<protein>
    <submittedName>
        <fullName evidence="2">RraA family protein</fullName>
    </submittedName>
</protein>